<feature type="non-terminal residue" evidence="3">
    <location>
        <position position="1"/>
    </location>
</feature>
<dbReference type="GO" id="GO:0050660">
    <property type="term" value="F:flavin adenine dinucleotide binding"/>
    <property type="evidence" value="ECO:0007669"/>
    <property type="project" value="TreeGrafter"/>
</dbReference>
<dbReference type="AlphaFoldDB" id="A0AAP8HVH7"/>
<dbReference type="GO" id="GO:0030976">
    <property type="term" value="F:thiamine pyrophosphate binding"/>
    <property type="evidence" value="ECO:0007669"/>
    <property type="project" value="InterPro"/>
</dbReference>
<dbReference type="PANTHER" id="PTHR18968:SF13">
    <property type="entry name" value="ACETOLACTATE SYNTHASE CATALYTIC SUBUNIT, MITOCHONDRIAL"/>
    <property type="match status" value="1"/>
</dbReference>
<evidence type="ECO:0000259" key="2">
    <source>
        <dbReference type="Pfam" id="PF02775"/>
    </source>
</evidence>
<evidence type="ECO:0000313" key="3">
    <source>
        <dbReference type="EMBL" id="PKD78377.1"/>
    </source>
</evidence>
<dbReference type="EMBL" id="PITP01000703">
    <property type="protein sequence ID" value="PKD78377.1"/>
    <property type="molecule type" value="Genomic_DNA"/>
</dbReference>
<dbReference type="GO" id="GO:0005948">
    <property type="term" value="C:acetolactate synthase complex"/>
    <property type="evidence" value="ECO:0007669"/>
    <property type="project" value="TreeGrafter"/>
</dbReference>
<evidence type="ECO:0000256" key="1">
    <source>
        <dbReference type="ARBA" id="ARBA00007812"/>
    </source>
</evidence>
<reference evidence="3 4" key="1">
    <citation type="submission" date="2017-12" db="EMBL/GenBank/DDBJ databases">
        <title>Rapid rising of carbapenem-resistant Enterobacteriaceae(CRE) and emergence of colistin resistance genemcr-1 in CRE in the hospital of Henan, China.</title>
        <authorList>
            <person name="Sun Q."/>
            <person name="Zhang R."/>
            <person name="Li Y."/>
            <person name="Shen Y."/>
            <person name="Zhang Y."/>
            <person name="Yang J."/>
            <person name="Shu L."/>
            <person name="Zhou H."/>
            <person name="Wang Y."/>
            <person name="Wang B."/>
            <person name="Shen Z."/>
        </authorList>
    </citation>
    <scope>NUCLEOTIDE SEQUENCE [LARGE SCALE GENOMIC DNA]</scope>
    <source>
        <strain evidence="3 4">3512</strain>
    </source>
</reference>
<proteinExistence type="inferred from homology"/>
<name>A0AAP8HVH7_ECOLX</name>
<dbReference type="SUPFAM" id="SSF52518">
    <property type="entry name" value="Thiamin diphosphate-binding fold (THDP-binding)"/>
    <property type="match status" value="1"/>
</dbReference>
<dbReference type="InterPro" id="IPR029061">
    <property type="entry name" value="THDP-binding"/>
</dbReference>
<gene>
    <name evidence="3" type="ORF">CWS33_30605</name>
</gene>
<dbReference type="Pfam" id="PF02775">
    <property type="entry name" value="TPP_enzyme_C"/>
    <property type="match status" value="1"/>
</dbReference>
<feature type="domain" description="Thiamine pyrophosphate enzyme TPP-binding" evidence="2">
    <location>
        <begin position="49"/>
        <end position="105"/>
    </location>
</feature>
<accession>A0AAP8HVH7</accession>
<dbReference type="InterPro" id="IPR011766">
    <property type="entry name" value="TPP_enzyme_TPP-bd"/>
</dbReference>
<dbReference type="Proteomes" id="UP000233549">
    <property type="component" value="Unassembled WGS sequence"/>
</dbReference>
<sequence>LEGVRALPLEQPQPTLQARIAQGESRLYPGDAIKHIRSRMNPDTNVVVDSGAHRIFMAHHWLAAGRGDYHTSSSLAPMGWAICAGIGIKLAAPQRDCLVVTGDGC</sequence>
<dbReference type="RefSeq" id="WP_249823262.1">
    <property type="nucleotide sequence ID" value="NZ_PITP01000703.1"/>
</dbReference>
<dbReference type="CDD" id="cd00568">
    <property type="entry name" value="TPP_enzymes"/>
    <property type="match status" value="1"/>
</dbReference>
<protein>
    <submittedName>
        <fullName evidence="3">Thiamine pyrophosphate-binding protein</fullName>
    </submittedName>
</protein>
<comment type="similarity">
    <text evidence="1">Belongs to the TPP enzyme family.</text>
</comment>
<dbReference type="GO" id="GO:0003984">
    <property type="term" value="F:acetolactate synthase activity"/>
    <property type="evidence" value="ECO:0007669"/>
    <property type="project" value="TreeGrafter"/>
</dbReference>
<dbReference type="PANTHER" id="PTHR18968">
    <property type="entry name" value="THIAMINE PYROPHOSPHATE ENZYMES"/>
    <property type="match status" value="1"/>
</dbReference>
<dbReference type="GO" id="GO:0009097">
    <property type="term" value="P:isoleucine biosynthetic process"/>
    <property type="evidence" value="ECO:0007669"/>
    <property type="project" value="TreeGrafter"/>
</dbReference>
<feature type="non-terminal residue" evidence="3">
    <location>
        <position position="105"/>
    </location>
</feature>
<dbReference type="Gene3D" id="3.40.50.970">
    <property type="match status" value="1"/>
</dbReference>
<dbReference type="InterPro" id="IPR045229">
    <property type="entry name" value="TPP_enz"/>
</dbReference>
<comment type="caution">
    <text evidence="3">The sequence shown here is derived from an EMBL/GenBank/DDBJ whole genome shotgun (WGS) entry which is preliminary data.</text>
</comment>
<evidence type="ECO:0000313" key="4">
    <source>
        <dbReference type="Proteomes" id="UP000233549"/>
    </source>
</evidence>
<organism evidence="3 4">
    <name type="scientific">Escherichia coli</name>
    <dbReference type="NCBI Taxonomy" id="562"/>
    <lineage>
        <taxon>Bacteria</taxon>
        <taxon>Pseudomonadati</taxon>
        <taxon>Pseudomonadota</taxon>
        <taxon>Gammaproteobacteria</taxon>
        <taxon>Enterobacterales</taxon>
        <taxon>Enterobacteriaceae</taxon>
        <taxon>Escherichia</taxon>
    </lineage>
</organism>
<dbReference type="GO" id="GO:0009099">
    <property type="term" value="P:L-valine biosynthetic process"/>
    <property type="evidence" value="ECO:0007669"/>
    <property type="project" value="TreeGrafter"/>
</dbReference>